<accession>A0ABV9A7N3</accession>
<evidence type="ECO:0000313" key="4">
    <source>
        <dbReference type="Proteomes" id="UP001595997"/>
    </source>
</evidence>
<evidence type="ECO:0000313" key="3">
    <source>
        <dbReference type="EMBL" id="MFC4495497.1"/>
    </source>
</evidence>
<keyword evidence="2" id="KW-0812">Transmembrane</keyword>
<reference evidence="4" key="1">
    <citation type="journal article" date="2019" name="Int. J. Syst. Evol. Microbiol.">
        <title>The Global Catalogue of Microorganisms (GCM) 10K type strain sequencing project: providing services to taxonomists for standard genome sequencing and annotation.</title>
        <authorList>
            <consortium name="The Broad Institute Genomics Platform"/>
            <consortium name="The Broad Institute Genome Sequencing Center for Infectious Disease"/>
            <person name="Wu L."/>
            <person name="Ma J."/>
        </authorList>
    </citation>
    <scope>NUCLEOTIDE SEQUENCE [LARGE SCALE GENOMIC DNA]</scope>
    <source>
        <strain evidence="4">CGMCC 4.7357</strain>
    </source>
</reference>
<keyword evidence="2" id="KW-1133">Transmembrane helix</keyword>
<evidence type="ECO:0000256" key="2">
    <source>
        <dbReference type="SAM" id="Phobius"/>
    </source>
</evidence>
<dbReference type="EMBL" id="JBHSFH010000007">
    <property type="protein sequence ID" value="MFC4495497.1"/>
    <property type="molecule type" value="Genomic_DNA"/>
</dbReference>
<feature type="transmembrane region" description="Helical" evidence="2">
    <location>
        <begin position="42"/>
        <end position="60"/>
    </location>
</feature>
<name>A0ABV9A7N3_9ACTN</name>
<feature type="transmembrane region" description="Helical" evidence="2">
    <location>
        <begin position="16"/>
        <end position="35"/>
    </location>
</feature>
<sequence length="297" mass="29869">MTLSAGGHSLTGGGRVPLWTIGVACVAVFVIAAPLAGRERSLPGIAALLAGGQIALHMLFSCGGTRSVTASAAPSAHSSHGVTAPGSGAGLRSLAAQLLCGDQSAGSISEARARRVVSDAGLDPARLGGQAGSSVPEHGHAAHHAGQHAAHHPGTGTGAGHEAAGAAASAADTPLECLRTAADVALSLFDGPMLLAHLVAALALGWLLRRGEAALWQLVRLSARSARTAAAHARALGTAFACVRAMSGRSLPQLPGRVVCGIRACDQREPRSVLLDHSVHRRGPPEQPRQETYGLAA</sequence>
<comment type="caution">
    <text evidence="3">The sequence shown here is derived from an EMBL/GenBank/DDBJ whole genome shotgun (WGS) entry which is preliminary data.</text>
</comment>
<evidence type="ECO:0008006" key="5">
    <source>
        <dbReference type="Google" id="ProtNLM"/>
    </source>
</evidence>
<feature type="compositionally biased region" description="Basic residues" evidence="1">
    <location>
        <begin position="141"/>
        <end position="151"/>
    </location>
</feature>
<keyword evidence="2" id="KW-0472">Membrane</keyword>
<dbReference type="Proteomes" id="UP001595997">
    <property type="component" value="Unassembled WGS sequence"/>
</dbReference>
<proteinExistence type="predicted"/>
<feature type="region of interest" description="Disordered" evidence="1">
    <location>
        <begin position="127"/>
        <end position="166"/>
    </location>
</feature>
<dbReference type="RefSeq" id="WP_386448396.1">
    <property type="nucleotide sequence ID" value="NZ_JBHSFH010000007.1"/>
</dbReference>
<organism evidence="3 4">
    <name type="scientific">Streptomyces ovatisporus</name>
    <dbReference type="NCBI Taxonomy" id="1128682"/>
    <lineage>
        <taxon>Bacteria</taxon>
        <taxon>Bacillati</taxon>
        <taxon>Actinomycetota</taxon>
        <taxon>Actinomycetes</taxon>
        <taxon>Kitasatosporales</taxon>
        <taxon>Streptomycetaceae</taxon>
        <taxon>Streptomyces</taxon>
    </lineage>
</organism>
<evidence type="ECO:0000256" key="1">
    <source>
        <dbReference type="SAM" id="MobiDB-lite"/>
    </source>
</evidence>
<gene>
    <name evidence="3" type="ORF">ACFPA8_15305</name>
</gene>
<keyword evidence="4" id="KW-1185">Reference proteome</keyword>
<protein>
    <recommendedName>
        <fullName evidence="5">Integral membrane protein</fullName>
    </recommendedName>
</protein>